<evidence type="ECO:0000313" key="1">
    <source>
        <dbReference type="EMBL" id="KKT11301.1"/>
    </source>
</evidence>
<sequence>MGRGVSATMSHQDKTFNIFELLCSEWVKNGMGPILQDLEHCKVRKVYRSCKEEVCPKAPEHYIQGSTCVKSNFAHFVYFNCDFQIS</sequence>
<proteinExistence type="predicted"/>
<reference evidence="1 2" key="1">
    <citation type="journal article" date="2015" name="Nature">
        <title>rRNA introns, odd ribosomes, and small enigmatic genomes across a large radiation of phyla.</title>
        <authorList>
            <person name="Brown C.T."/>
            <person name="Hug L.A."/>
            <person name="Thomas B.C."/>
            <person name="Sharon I."/>
            <person name="Castelle C.J."/>
            <person name="Singh A."/>
            <person name="Wilkins M.J."/>
            <person name="Williams K.H."/>
            <person name="Banfield J.F."/>
        </authorList>
    </citation>
    <scope>NUCLEOTIDE SEQUENCE [LARGE SCALE GENOMIC DNA]</scope>
</reference>
<evidence type="ECO:0000313" key="2">
    <source>
        <dbReference type="Proteomes" id="UP000033907"/>
    </source>
</evidence>
<accession>A0A0G1EML4</accession>
<protein>
    <submittedName>
        <fullName evidence="1">Uncharacterized protein</fullName>
    </submittedName>
</protein>
<comment type="caution">
    <text evidence="1">The sequence shown here is derived from an EMBL/GenBank/DDBJ whole genome shotgun (WGS) entry which is preliminary data.</text>
</comment>
<name>A0A0G1EML4_9BACT</name>
<dbReference type="AlphaFoldDB" id="A0A0G1EML4"/>
<organism evidence="1 2">
    <name type="scientific">Candidatus Nomurabacteria bacterium GW2011_GWF2_43_24</name>
    <dbReference type="NCBI Taxonomy" id="1618778"/>
    <lineage>
        <taxon>Bacteria</taxon>
        <taxon>Candidatus Nomuraibacteriota</taxon>
    </lineage>
</organism>
<dbReference type="Proteomes" id="UP000033907">
    <property type="component" value="Unassembled WGS sequence"/>
</dbReference>
<dbReference type="EMBL" id="LCGH01000007">
    <property type="protein sequence ID" value="KKT11301.1"/>
    <property type="molecule type" value="Genomic_DNA"/>
</dbReference>
<gene>
    <name evidence="1" type="ORF">UV91_C0007G0001</name>
</gene>